<dbReference type="EMBL" id="VEPZ02000719">
    <property type="protein sequence ID" value="KAE8720469.1"/>
    <property type="molecule type" value="Genomic_DNA"/>
</dbReference>
<keyword evidence="1" id="KW-0812">Transmembrane</keyword>
<keyword evidence="1" id="KW-1133">Transmembrane helix</keyword>
<dbReference type="AlphaFoldDB" id="A0A6A3BZW9"/>
<name>A0A6A3BZW9_HIBSY</name>
<sequence length="138" mass="14885">MKRLRRNPDENDPETNGEASFLKDQQERKCGLGSVRFMGLVVVALMLVSVVFTVTVVLHDPPSDGVLESAKDASFSSCLGISKEQQVKPQKVGGPVDDNALPVEVPKDKLQGGLLAARFDENLCQQVSVGLIPQRIAA</sequence>
<protein>
    <submittedName>
        <fullName evidence="2">Uncharacterized protein</fullName>
    </submittedName>
</protein>
<evidence type="ECO:0000313" key="2">
    <source>
        <dbReference type="EMBL" id="KAE8720469.1"/>
    </source>
</evidence>
<evidence type="ECO:0000256" key="1">
    <source>
        <dbReference type="SAM" id="Phobius"/>
    </source>
</evidence>
<keyword evidence="1" id="KW-0472">Membrane</keyword>
<proteinExistence type="predicted"/>
<comment type="caution">
    <text evidence="2">The sequence shown here is derived from an EMBL/GenBank/DDBJ whole genome shotgun (WGS) entry which is preliminary data.</text>
</comment>
<gene>
    <name evidence="2" type="ORF">F3Y22_tig00019423pilonHSYRG00027</name>
</gene>
<reference evidence="2" key="1">
    <citation type="submission" date="2019-09" db="EMBL/GenBank/DDBJ databases">
        <title>Draft genome information of white flower Hibiscus syriacus.</title>
        <authorList>
            <person name="Kim Y.-M."/>
        </authorList>
    </citation>
    <scope>NUCLEOTIDE SEQUENCE [LARGE SCALE GENOMIC DNA]</scope>
    <source>
        <strain evidence="2">YM2019G1</strain>
        <tissue evidence="2">Leaf</tissue>
    </source>
</reference>
<feature type="transmembrane region" description="Helical" evidence="1">
    <location>
        <begin position="37"/>
        <end position="58"/>
    </location>
</feature>
<organism evidence="2">
    <name type="scientific">Hibiscus syriacus</name>
    <name type="common">Rose of Sharon</name>
    <dbReference type="NCBI Taxonomy" id="106335"/>
    <lineage>
        <taxon>Eukaryota</taxon>
        <taxon>Viridiplantae</taxon>
        <taxon>Streptophyta</taxon>
        <taxon>Embryophyta</taxon>
        <taxon>Tracheophyta</taxon>
        <taxon>Spermatophyta</taxon>
        <taxon>Magnoliopsida</taxon>
        <taxon>eudicotyledons</taxon>
        <taxon>Gunneridae</taxon>
        <taxon>Pentapetalae</taxon>
        <taxon>rosids</taxon>
        <taxon>malvids</taxon>
        <taxon>Malvales</taxon>
        <taxon>Malvaceae</taxon>
        <taxon>Malvoideae</taxon>
        <taxon>Hibiscus</taxon>
    </lineage>
</organism>
<accession>A0A6A3BZW9</accession>